<dbReference type="Pfam" id="PF14598">
    <property type="entry name" value="PAS_11"/>
    <property type="match status" value="1"/>
</dbReference>
<evidence type="ECO:0000259" key="12">
    <source>
        <dbReference type="PROSITE" id="PS50112"/>
    </source>
</evidence>
<dbReference type="InterPro" id="IPR035965">
    <property type="entry name" value="PAS-like_dom_sf"/>
</dbReference>
<evidence type="ECO:0000259" key="13">
    <source>
        <dbReference type="PROSITE" id="PS50888"/>
    </source>
</evidence>
<dbReference type="PROSITE" id="PS50112">
    <property type="entry name" value="PAS"/>
    <property type="match status" value="1"/>
</dbReference>
<evidence type="ECO:0000256" key="2">
    <source>
        <dbReference type="ARBA" id="ARBA00014446"/>
    </source>
</evidence>
<dbReference type="PROSITE" id="PS50888">
    <property type="entry name" value="BHLH"/>
    <property type="match status" value="1"/>
</dbReference>
<dbReference type="GO" id="GO:0000977">
    <property type="term" value="F:RNA polymerase II transcription regulatory region sequence-specific DNA binding"/>
    <property type="evidence" value="ECO:0007669"/>
    <property type="project" value="TreeGrafter"/>
</dbReference>
<protein>
    <recommendedName>
        <fullName evidence="2">Hypoxia-inducible factor 1-alpha</fullName>
    </recommendedName>
</protein>
<evidence type="ECO:0000256" key="6">
    <source>
        <dbReference type="ARBA" id="ARBA00023125"/>
    </source>
</evidence>
<keyword evidence="4" id="KW-0832">Ubl conjugation</keyword>
<dbReference type="SMART" id="SM00086">
    <property type="entry name" value="PAC"/>
    <property type="match status" value="1"/>
</dbReference>
<dbReference type="InterPro" id="IPR011598">
    <property type="entry name" value="bHLH_dom"/>
</dbReference>
<dbReference type="FunFam" id="3.30.450.20:FF:000015">
    <property type="entry name" value="Hypoxia-inducible factor 1-alpha isoform 1"/>
    <property type="match status" value="1"/>
</dbReference>
<dbReference type="PANTHER" id="PTHR23043">
    <property type="entry name" value="HYPOXIA-INDUCIBLE FACTOR 1 ALPHA"/>
    <property type="match status" value="1"/>
</dbReference>
<dbReference type="GO" id="GO:0071456">
    <property type="term" value="P:cellular response to hypoxia"/>
    <property type="evidence" value="ECO:0007669"/>
    <property type="project" value="TreeGrafter"/>
</dbReference>
<evidence type="ECO:0000256" key="7">
    <source>
        <dbReference type="ARBA" id="ARBA00023159"/>
    </source>
</evidence>
<proteinExistence type="predicted"/>
<feature type="domain" description="BHLH" evidence="13">
    <location>
        <begin position="40"/>
        <end position="93"/>
    </location>
</feature>
<keyword evidence="15" id="KW-1185">Reference proteome</keyword>
<evidence type="ECO:0000313" key="14">
    <source>
        <dbReference type="EMBL" id="KAG5284338.1"/>
    </source>
</evidence>
<keyword evidence="6" id="KW-0238">DNA-binding</keyword>
<evidence type="ECO:0000256" key="8">
    <source>
        <dbReference type="ARBA" id="ARBA00023163"/>
    </source>
</evidence>
<dbReference type="GO" id="GO:0005634">
    <property type="term" value="C:nucleus"/>
    <property type="evidence" value="ECO:0007669"/>
    <property type="project" value="UniProtKB-SubCell"/>
</dbReference>
<comment type="caution">
    <text evidence="14">The sequence shown here is derived from an EMBL/GenBank/DDBJ whole genome shotgun (WGS) entry which is preliminary data.</text>
</comment>
<keyword evidence="8" id="KW-0804">Transcription</keyword>
<feature type="domain" description="PAS" evidence="12">
    <location>
        <begin position="139"/>
        <end position="196"/>
    </location>
</feature>
<evidence type="ECO:0000256" key="3">
    <source>
        <dbReference type="ARBA" id="ARBA00022737"/>
    </source>
</evidence>
<organism evidence="14 15">
    <name type="scientific">Alosa alosa</name>
    <name type="common">allis shad</name>
    <dbReference type="NCBI Taxonomy" id="278164"/>
    <lineage>
        <taxon>Eukaryota</taxon>
        <taxon>Metazoa</taxon>
        <taxon>Chordata</taxon>
        <taxon>Craniata</taxon>
        <taxon>Vertebrata</taxon>
        <taxon>Euteleostomi</taxon>
        <taxon>Actinopterygii</taxon>
        <taxon>Neopterygii</taxon>
        <taxon>Teleostei</taxon>
        <taxon>Clupei</taxon>
        <taxon>Clupeiformes</taxon>
        <taxon>Clupeoidei</taxon>
        <taxon>Clupeidae</taxon>
        <taxon>Alosa</taxon>
    </lineage>
</organism>
<feature type="compositionally biased region" description="Polar residues" evidence="11">
    <location>
        <begin position="576"/>
        <end position="614"/>
    </location>
</feature>
<dbReference type="SUPFAM" id="SSF47459">
    <property type="entry name" value="HLH, helix-loop-helix DNA-binding domain"/>
    <property type="match status" value="1"/>
</dbReference>
<reference evidence="14" key="1">
    <citation type="submission" date="2020-10" db="EMBL/GenBank/DDBJ databases">
        <title>Chromosome-scale genome assembly of the Allis shad, Alosa alosa.</title>
        <authorList>
            <person name="Margot Z."/>
            <person name="Christophe K."/>
            <person name="Cabau C."/>
            <person name="Louis A."/>
            <person name="Berthelot C."/>
            <person name="Parey E."/>
            <person name="Roest Crollius H."/>
            <person name="Montfort J."/>
            <person name="Robinson-Rechavi M."/>
            <person name="Bucao C."/>
            <person name="Bouchez O."/>
            <person name="Gislard M."/>
            <person name="Lluch J."/>
            <person name="Milhes M."/>
            <person name="Lampietro C."/>
            <person name="Lopez Roques C."/>
            <person name="Donnadieu C."/>
            <person name="Braasch I."/>
            <person name="Desvignes T."/>
            <person name="Postlethwait J."/>
            <person name="Bobe J."/>
            <person name="Guiguen Y."/>
        </authorList>
    </citation>
    <scope>NUCLEOTIDE SEQUENCE</scope>
    <source>
        <strain evidence="14">M-15738</strain>
        <tissue evidence="14">Blood</tissue>
    </source>
</reference>
<dbReference type="InterPro" id="IPR001610">
    <property type="entry name" value="PAC"/>
</dbReference>
<evidence type="ECO:0000256" key="4">
    <source>
        <dbReference type="ARBA" id="ARBA00022843"/>
    </source>
</evidence>
<evidence type="ECO:0000256" key="9">
    <source>
        <dbReference type="ARBA" id="ARBA00023242"/>
    </source>
</evidence>
<evidence type="ECO:0000313" key="15">
    <source>
        <dbReference type="Proteomes" id="UP000823561"/>
    </source>
</evidence>
<dbReference type="Proteomes" id="UP000823561">
    <property type="component" value="Chromosome 2"/>
</dbReference>
<dbReference type="InterPro" id="IPR000014">
    <property type="entry name" value="PAS"/>
</dbReference>
<keyword evidence="7" id="KW-0010">Activator</keyword>
<evidence type="ECO:0000256" key="5">
    <source>
        <dbReference type="ARBA" id="ARBA00023015"/>
    </source>
</evidence>
<dbReference type="Pfam" id="PF23171">
    <property type="entry name" value="bHLH_HIF1A"/>
    <property type="match status" value="1"/>
</dbReference>
<comment type="subcellular location">
    <subcellularLocation>
        <location evidence="1">Nucleus</location>
    </subcellularLocation>
</comment>
<dbReference type="Gene3D" id="3.30.450.20">
    <property type="entry name" value="PAS domain"/>
    <property type="match status" value="2"/>
</dbReference>
<dbReference type="GO" id="GO:0000981">
    <property type="term" value="F:DNA-binding transcription factor activity, RNA polymerase II-specific"/>
    <property type="evidence" value="ECO:0007669"/>
    <property type="project" value="TreeGrafter"/>
</dbReference>
<dbReference type="Pfam" id="PF08778">
    <property type="entry name" value="HIF-1a_CTAD"/>
    <property type="match status" value="1"/>
</dbReference>
<dbReference type="Gene3D" id="4.10.280.10">
    <property type="entry name" value="Helix-loop-helix DNA-binding domain"/>
    <property type="match status" value="1"/>
</dbReference>
<evidence type="ECO:0000256" key="11">
    <source>
        <dbReference type="SAM" id="MobiDB-lite"/>
    </source>
</evidence>
<dbReference type="PANTHER" id="PTHR23043:SF7">
    <property type="entry name" value="HYPOXIA-INDUCIBLE FACTOR 1-ALPHA"/>
    <property type="match status" value="1"/>
</dbReference>
<gene>
    <name evidence="14" type="ORF">AALO_G00025600</name>
</gene>
<dbReference type="SUPFAM" id="SSF55785">
    <property type="entry name" value="PYP-like sensor domain (PAS domain)"/>
    <property type="match status" value="2"/>
</dbReference>
<dbReference type="InterPro" id="IPR036638">
    <property type="entry name" value="HLH_DNA-bd_sf"/>
</dbReference>
<dbReference type="EMBL" id="JADWDJ010000002">
    <property type="protein sequence ID" value="KAG5284338.1"/>
    <property type="molecule type" value="Genomic_DNA"/>
</dbReference>
<feature type="compositionally biased region" description="Polar residues" evidence="11">
    <location>
        <begin position="629"/>
        <end position="639"/>
    </location>
</feature>
<dbReference type="InterPro" id="IPR014887">
    <property type="entry name" value="HIF-1_CTAD"/>
</dbReference>
<evidence type="ECO:0000256" key="1">
    <source>
        <dbReference type="ARBA" id="ARBA00004123"/>
    </source>
</evidence>
<keyword evidence="3" id="KW-0677">Repeat</keyword>
<dbReference type="SMART" id="SM00091">
    <property type="entry name" value="PAS"/>
    <property type="match status" value="2"/>
</dbReference>
<evidence type="ECO:0000256" key="10">
    <source>
        <dbReference type="ARBA" id="ARBA00023278"/>
    </source>
</evidence>
<name>A0AAV6HAV2_9TELE</name>
<sequence>MIEDYIEATLTDYLNRQLNNEKGNTEKVSEPKKQRTSTAWKRAQSCIAARGRRQRERELFNELADLLPLPPNTGAQLNKACIIRLTAGYLHVRALLGPSTFQQTQNTEDIIDVARPLPLKSIYPYYKRAIPSICLEEGLLDLALEGFLLVTFLDGRVLYTTENVNKYIAINQVDLIGRSLFDIMHPYDQNEVKQVLAKLAGSVGRQKCSLFWRTKNTVSLRAVSWTVLHCTGVKGPSHPLASHSLLLLCQPLPVQGVDHIPAGLNHKTFQSIHSPDMRFTSCDSRVWELTGFQNTELVGQSVYKYYHTIDCLKLMQSHICLLSKGRMVTGKYRLHHKHGGYVWVETEASVVYNNQTRQPQTIFCINYVLSDAELPEVVFSLEQLEYSLKSHGLCPETTVSPVLAHTAGQDTANRANGSALLSNTTGHTRLSDSPTVFNKHLCEKASVSYVSHHVFHDDKWYRDLDALAPYIPMDGEDSVLLPIQDYPWHRQESSKDCGLSGNGLDVHHYHGGKPHASECVLCSSNPAATYPVSQGQPQPHSSWTQRHKILKTDNTHTRSRNLQPVWDSLSPIVQQESNAPQEHTPQNPQRVKITSVQSSQYKHPPNSRQSTSHPYPTWQRIRDREIYTGTHNSPTSMQRRSGHIRNLQRPGKRKDYAEGQVDSFSLNLPLLSHSECEVNAPLGPTFYLLSGTEITSVLDQATTRISMG</sequence>
<dbReference type="GO" id="GO:0046983">
    <property type="term" value="F:protein dimerization activity"/>
    <property type="evidence" value="ECO:0007669"/>
    <property type="project" value="InterPro"/>
</dbReference>
<keyword evidence="10" id="KW-0379">Hydroxylation</keyword>
<dbReference type="CDD" id="cd00130">
    <property type="entry name" value="PAS"/>
    <property type="match status" value="2"/>
</dbReference>
<keyword evidence="5" id="KW-0805">Transcription regulation</keyword>
<dbReference type="SMART" id="SM00353">
    <property type="entry name" value="HLH"/>
    <property type="match status" value="1"/>
</dbReference>
<keyword evidence="9" id="KW-0539">Nucleus</keyword>
<feature type="region of interest" description="Disordered" evidence="11">
    <location>
        <begin position="576"/>
        <end position="655"/>
    </location>
</feature>
<accession>A0AAV6HAV2</accession>
<dbReference type="AlphaFoldDB" id="A0AAV6HAV2"/>